<proteinExistence type="predicted"/>
<dbReference type="Proteomes" id="UP000515369">
    <property type="component" value="Chromosome"/>
</dbReference>
<sequence>MGVLKHIDGSPETQEATRGTSNLSLYDRYGSLAYGIILKIIPEPELAQKVLIDLFASLHVKSYTENGHRISIEIIRLARIKALEASPPRSNKSPFVQGTMVNDDLEKLVFDLSFYKGYSIEEIANKLQLSQTNVLSMIYAYFKQQRLS</sequence>
<accession>A0A7G5GYA4</accession>
<keyword evidence="2" id="KW-1185">Reference proteome</keyword>
<evidence type="ECO:0000313" key="2">
    <source>
        <dbReference type="Proteomes" id="UP000515369"/>
    </source>
</evidence>
<protein>
    <submittedName>
        <fullName evidence="1">Uncharacterized protein</fullName>
    </submittedName>
</protein>
<organism evidence="1 2">
    <name type="scientific">Spirosoma foliorum</name>
    <dbReference type="NCBI Taxonomy" id="2710596"/>
    <lineage>
        <taxon>Bacteria</taxon>
        <taxon>Pseudomonadati</taxon>
        <taxon>Bacteroidota</taxon>
        <taxon>Cytophagia</taxon>
        <taxon>Cytophagales</taxon>
        <taxon>Cytophagaceae</taxon>
        <taxon>Spirosoma</taxon>
    </lineage>
</organism>
<dbReference type="SUPFAM" id="SSF88659">
    <property type="entry name" value="Sigma3 and sigma4 domains of RNA polymerase sigma factors"/>
    <property type="match status" value="1"/>
</dbReference>
<dbReference type="RefSeq" id="WP_182461103.1">
    <property type="nucleotide sequence ID" value="NZ_CP059732.1"/>
</dbReference>
<gene>
    <name evidence="1" type="ORF">H3H32_02490</name>
</gene>
<dbReference type="InterPro" id="IPR013324">
    <property type="entry name" value="RNA_pol_sigma_r3/r4-like"/>
</dbReference>
<dbReference type="EMBL" id="CP059732">
    <property type="protein sequence ID" value="QMW03846.1"/>
    <property type="molecule type" value="Genomic_DNA"/>
</dbReference>
<evidence type="ECO:0000313" key="1">
    <source>
        <dbReference type="EMBL" id="QMW03846.1"/>
    </source>
</evidence>
<dbReference type="AlphaFoldDB" id="A0A7G5GYA4"/>
<dbReference type="KEGG" id="sfol:H3H32_02490"/>
<reference evidence="1 2" key="1">
    <citation type="submission" date="2020-07" db="EMBL/GenBank/DDBJ databases">
        <title>Spirosoma foliorum sp. nov., isolated from the leaves on the Nejang mountain Korea, Republic of.</title>
        <authorList>
            <person name="Ho H."/>
            <person name="Lee Y.-J."/>
            <person name="Nurcahyanto D.-A."/>
            <person name="Kim S.-G."/>
        </authorList>
    </citation>
    <scope>NUCLEOTIDE SEQUENCE [LARGE SCALE GENOMIC DNA]</scope>
    <source>
        <strain evidence="1 2">PL0136</strain>
    </source>
</reference>
<name>A0A7G5GYA4_9BACT</name>